<keyword evidence="3" id="KW-1185">Reference proteome</keyword>
<sequence>MWEPVRDREAAIMDWWEWIFRWMVRIGLAFAAALLAVQLLLMHGGIRSLLCKVERLEGVPYPPSGAPEEP</sequence>
<dbReference type="Proteomes" id="UP001154322">
    <property type="component" value="Unassembled WGS sequence"/>
</dbReference>
<dbReference type="RefSeq" id="WP_249724463.1">
    <property type="nucleotide sequence ID" value="NZ_CALYLO010000003.1"/>
</dbReference>
<evidence type="ECO:0000313" key="2">
    <source>
        <dbReference type="EMBL" id="CAH8245632.1"/>
    </source>
</evidence>
<evidence type="ECO:0000256" key="1">
    <source>
        <dbReference type="SAM" id="Phobius"/>
    </source>
</evidence>
<keyword evidence="1" id="KW-1133">Transmembrane helix</keyword>
<dbReference type="EMBL" id="CALYLO010000003">
    <property type="protein sequence ID" value="CAH8245632.1"/>
    <property type="molecule type" value="Genomic_DNA"/>
</dbReference>
<proteinExistence type="predicted"/>
<comment type="caution">
    <text evidence="2">The sequence shown here is derived from an EMBL/GenBank/DDBJ whole genome shotgun (WGS) entry which is preliminary data.</text>
</comment>
<reference evidence="2" key="1">
    <citation type="submission" date="2022-06" db="EMBL/GenBank/DDBJ databases">
        <authorList>
            <person name="Dietemann V."/>
            <person name="Ory F."/>
            <person name="Dainat B."/>
            <person name="Oberhansli S."/>
        </authorList>
    </citation>
    <scope>NUCLEOTIDE SEQUENCE</scope>
    <source>
        <strain evidence="2">Ena-SAMPLE-TAB-26-04-2022-14:26:32:270-5432</strain>
    </source>
</reference>
<gene>
    <name evidence="2" type="ORF">WJ0W_002867</name>
</gene>
<organism evidence="2 3">
    <name type="scientific">Paenibacillus melissococcoides</name>
    <dbReference type="NCBI Taxonomy" id="2912268"/>
    <lineage>
        <taxon>Bacteria</taxon>
        <taxon>Bacillati</taxon>
        <taxon>Bacillota</taxon>
        <taxon>Bacilli</taxon>
        <taxon>Bacillales</taxon>
        <taxon>Paenibacillaceae</taxon>
        <taxon>Paenibacillus</taxon>
    </lineage>
</organism>
<name>A0ABN8U3I5_9BACL</name>
<feature type="transmembrane region" description="Helical" evidence="1">
    <location>
        <begin position="22"/>
        <end position="42"/>
    </location>
</feature>
<evidence type="ECO:0000313" key="3">
    <source>
        <dbReference type="Proteomes" id="UP001154322"/>
    </source>
</evidence>
<protein>
    <submittedName>
        <fullName evidence="2">Diadenosine tetraphosphatase</fullName>
    </submittedName>
</protein>
<accession>A0ABN8U3I5</accession>
<keyword evidence="1" id="KW-0812">Transmembrane</keyword>
<keyword evidence="1" id="KW-0472">Membrane</keyword>